<evidence type="ECO:0000313" key="3">
    <source>
        <dbReference type="EMBL" id="SCM71018.1"/>
    </source>
</evidence>
<dbReference type="RefSeq" id="WP_179979582.1">
    <property type="nucleotide sequence ID" value="NZ_LT608333.1"/>
</dbReference>
<proteinExistence type="predicted"/>
<feature type="region of interest" description="Disordered" evidence="1">
    <location>
        <begin position="185"/>
        <end position="232"/>
    </location>
</feature>
<dbReference type="AlphaFoldDB" id="A0A212L0H3"/>
<reference evidence="3" key="1">
    <citation type="submission" date="2016-08" db="EMBL/GenBank/DDBJ databases">
        <authorList>
            <person name="Seilhamer J.J."/>
        </authorList>
    </citation>
    <scope>NUCLEOTIDE SEQUENCE</scope>
    <source>
        <strain evidence="3">86-1</strain>
    </source>
</reference>
<sequence length="232" mass="24408">MKIGSRSSRYFFVLIILAALVAACVASGPQKALDGMAEALKKNDSAAFLAGMDMKSFANNEMKNLAKEEAPLGLLDSLGRSLGIGGMDEILGSIVDMESRLHNQFNRGVSTGELMAQCREVETPNCPWVPESLNNAKITEIGSAAAVAQVTTPARMTSWLALRKVGDKWLVVGRAVMESTARQYAAAKSAPDAPAVPAAPATPDEPKPQPAPEKPAPGQDTMAGDTQGVTKI</sequence>
<feature type="compositionally biased region" description="Low complexity" evidence="1">
    <location>
        <begin position="185"/>
        <end position="202"/>
    </location>
</feature>
<dbReference type="PROSITE" id="PS51257">
    <property type="entry name" value="PROKAR_LIPOPROTEIN"/>
    <property type="match status" value="1"/>
</dbReference>
<protein>
    <recommendedName>
        <fullName evidence="4">Lipoprotein</fullName>
    </recommendedName>
</protein>
<gene>
    <name evidence="3" type="ORF">KL86DES1_10795</name>
</gene>
<keyword evidence="2" id="KW-0732">Signal</keyword>
<dbReference type="EMBL" id="FMJC01000001">
    <property type="protein sequence ID" value="SCM71018.1"/>
    <property type="molecule type" value="Genomic_DNA"/>
</dbReference>
<accession>A0A212L0H3</accession>
<feature type="chain" id="PRO_5012035743" description="Lipoprotein" evidence="2">
    <location>
        <begin position="33"/>
        <end position="232"/>
    </location>
</feature>
<feature type="signal peptide" evidence="2">
    <location>
        <begin position="1"/>
        <end position="32"/>
    </location>
</feature>
<evidence type="ECO:0000256" key="2">
    <source>
        <dbReference type="SAM" id="SignalP"/>
    </source>
</evidence>
<organism evidence="3">
    <name type="scientific">uncultured Desulfovibrio sp</name>
    <dbReference type="NCBI Taxonomy" id="167968"/>
    <lineage>
        <taxon>Bacteria</taxon>
        <taxon>Pseudomonadati</taxon>
        <taxon>Thermodesulfobacteriota</taxon>
        <taxon>Desulfovibrionia</taxon>
        <taxon>Desulfovibrionales</taxon>
        <taxon>Desulfovibrionaceae</taxon>
        <taxon>Desulfovibrio</taxon>
        <taxon>environmental samples</taxon>
    </lineage>
</organism>
<evidence type="ECO:0000256" key="1">
    <source>
        <dbReference type="SAM" id="MobiDB-lite"/>
    </source>
</evidence>
<evidence type="ECO:0008006" key="4">
    <source>
        <dbReference type="Google" id="ProtNLM"/>
    </source>
</evidence>
<name>A0A212L0H3_9BACT</name>